<dbReference type="AlphaFoldDB" id="E4UR94"/>
<dbReference type="InParanoid" id="E4UR94"/>
<feature type="domain" description="Methyltransferase type 11" evidence="1">
    <location>
        <begin position="281"/>
        <end position="329"/>
    </location>
</feature>
<accession>E4UR94</accession>
<dbReference type="PANTHER" id="PTHR43591">
    <property type="entry name" value="METHYLTRANSFERASE"/>
    <property type="match status" value="1"/>
</dbReference>
<dbReference type="Proteomes" id="UP000002669">
    <property type="component" value="Unassembled WGS sequence"/>
</dbReference>
<keyword evidence="3" id="KW-0489">Methyltransferase</keyword>
<dbReference type="STRING" id="535722.E4UR94"/>
<feature type="domain" description="Methyltransferase" evidence="2">
    <location>
        <begin position="43"/>
        <end position="132"/>
    </location>
</feature>
<dbReference type="eggNOG" id="ENOG502SPZZ">
    <property type="taxonomic scope" value="Eukaryota"/>
</dbReference>
<dbReference type="OMA" id="CCKFSEW"/>
<dbReference type="InterPro" id="IPR029063">
    <property type="entry name" value="SAM-dependent_MTases_sf"/>
</dbReference>
<keyword evidence="3" id="KW-0808">Transferase</keyword>
<dbReference type="InterPro" id="IPR013216">
    <property type="entry name" value="Methyltransf_11"/>
</dbReference>
<dbReference type="GeneID" id="10030947"/>
<sequence length="450" mass="50447">MAASAEELFDALGKRYEDAFADCPNLHKFLELALKRLPEHSRVLDVGCGTGKPVAYTLASAGHQVHGIDSSQTMINIASSQASGKFEKVDMRIYEPGCTFDGVFAILSLFQFTPGEIYSMCFKFSEWLKPGGYLTIGVTPSTDLPPGEYIYDSTWNCTRQMGKPWMNSYTDESFFSEEQWKEILHSVRFEIESESRYSFTPNDPDFNRAEVQYLQLARKVEDQHLLGPYPWPTENELPTTSSACYSANNLVSEQLDALLRSYTKEEVLCFGCINKDCVSTKPNIRTFDGSIEKLPFSAEQFDVVLVSWKLESAVDMEGALAEILRVTRTNPSSRIMIIQGAPDNEFIRFLNTTSWLPSARHQGRLLHFAKEYMAGHGFGKATVSHIRAHYAFPDEDISTKCKAAVDLLAGDASSIGDREGLISRLELHFRGTEHAIGHNMVMLDMNLTAN</sequence>
<dbReference type="GO" id="GO:0032259">
    <property type="term" value="P:methylation"/>
    <property type="evidence" value="ECO:0007669"/>
    <property type="project" value="UniProtKB-KW"/>
</dbReference>
<dbReference type="VEuPathDB" id="FungiDB:MGYG_03162"/>
<gene>
    <name evidence="3" type="ORF">MGYG_03162</name>
</gene>
<dbReference type="GO" id="GO:0008757">
    <property type="term" value="F:S-adenosylmethionine-dependent methyltransferase activity"/>
    <property type="evidence" value="ECO:0007669"/>
    <property type="project" value="InterPro"/>
</dbReference>
<name>E4UR94_ARTGP</name>
<evidence type="ECO:0000259" key="1">
    <source>
        <dbReference type="Pfam" id="PF08241"/>
    </source>
</evidence>
<dbReference type="Pfam" id="PF08241">
    <property type="entry name" value="Methyltransf_11"/>
    <property type="match status" value="1"/>
</dbReference>
<dbReference type="Gene3D" id="3.40.50.150">
    <property type="entry name" value="Vaccinia Virus protein VP39"/>
    <property type="match status" value="2"/>
</dbReference>
<dbReference type="Pfam" id="PF13649">
    <property type="entry name" value="Methyltransf_25"/>
    <property type="match status" value="1"/>
</dbReference>
<reference evidence="4" key="1">
    <citation type="journal article" date="2012" name="MBio">
        <title>Comparative genome analysis of Trichophyton rubrum and related dermatophytes reveals candidate genes involved in infection.</title>
        <authorList>
            <person name="Martinez D.A."/>
            <person name="Oliver B.G."/>
            <person name="Graeser Y."/>
            <person name="Goldberg J.M."/>
            <person name="Li W."/>
            <person name="Martinez-Rossi N.M."/>
            <person name="Monod M."/>
            <person name="Shelest E."/>
            <person name="Barton R.C."/>
            <person name="Birch E."/>
            <person name="Brakhage A.A."/>
            <person name="Chen Z."/>
            <person name="Gurr S.J."/>
            <person name="Heiman D."/>
            <person name="Heitman J."/>
            <person name="Kosti I."/>
            <person name="Rossi A."/>
            <person name="Saif S."/>
            <person name="Samalova M."/>
            <person name="Saunders C.W."/>
            <person name="Shea T."/>
            <person name="Summerbell R.C."/>
            <person name="Xu J."/>
            <person name="Young S."/>
            <person name="Zeng Q."/>
            <person name="Birren B.W."/>
            <person name="Cuomo C.A."/>
            <person name="White T.C."/>
        </authorList>
    </citation>
    <scope>NUCLEOTIDE SEQUENCE [LARGE SCALE GENOMIC DNA]</scope>
    <source>
        <strain evidence="4">ATCC MYA-4604 / CBS 118893</strain>
    </source>
</reference>
<evidence type="ECO:0000259" key="2">
    <source>
        <dbReference type="Pfam" id="PF13649"/>
    </source>
</evidence>
<evidence type="ECO:0000313" key="4">
    <source>
        <dbReference type="Proteomes" id="UP000002669"/>
    </source>
</evidence>
<keyword evidence="4" id="KW-1185">Reference proteome</keyword>
<dbReference type="EMBL" id="DS989823">
    <property type="protein sequence ID" value="EFR00157.1"/>
    <property type="molecule type" value="Genomic_DNA"/>
</dbReference>
<dbReference type="OrthoDB" id="540004at2759"/>
<dbReference type="RefSeq" id="XP_003175639.1">
    <property type="nucleotide sequence ID" value="XM_003175591.1"/>
</dbReference>
<dbReference type="HOGENOM" id="CLU_049332_1_0_1"/>
<dbReference type="InterPro" id="IPR041698">
    <property type="entry name" value="Methyltransf_25"/>
</dbReference>
<dbReference type="PANTHER" id="PTHR43591:SF105">
    <property type="entry name" value="METHYLTRANSFERASE DOMAIN-CONTAINING PROTEIN-RELATED"/>
    <property type="match status" value="1"/>
</dbReference>
<dbReference type="SUPFAM" id="SSF53335">
    <property type="entry name" value="S-adenosyl-L-methionine-dependent methyltransferases"/>
    <property type="match status" value="2"/>
</dbReference>
<proteinExistence type="predicted"/>
<organism evidence="4">
    <name type="scientific">Arthroderma gypseum (strain ATCC MYA-4604 / CBS 118893)</name>
    <name type="common">Microsporum gypseum</name>
    <dbReference type="NCBI Taxonomy" id="535722"/>
    <lineage>
        <taxon>Eukaryota</taxon>
        <taxon>Fungi</taxon>
        <taxon>Dikarya</taxon>
        <taxon>Ascomycota</taxon>
        <taxon>Pezizomycotina</taxon>
        <taxon>Eurotiomycetes</taxon>
        <taxon>Eurotiomycetidae</taxon>
        <taxon>Onygenales</taxon>
        <taxon>Arthrodermataceae</taxon>
        <taxon>Nannizzia</taxon>
    </lineage>
</organism>
<evidence type="ECO:0000313" key="3">
    <source>
        <dbReference type="EMBL" id="EFR00157.1"/>
    </source>
</evidence>
<protein>
    <submittedName>
        <fullName evidence="3">Methyltransferase</fullName>
    </submittedName>
</protein>
<dbReference type="CDD" id="cd02440">
    <property type="entry name" value="AdoMet_MTases"/>
    <property type="match status" value="1"/>
</dbReference>